<dbReference type="OrthoDB" id="3239511at2759"/>
<organism evidence="3">
    <name type="scientific">Laccaria bicolor (strain S238N-H82 / ATCC MYA-4686)</name>
    <name type="common">Bicoloured deceiver</name>
    <name type="synonym">Laccaria laccata var. bicolor</name>
    <dbReference type="NCBI Taxonomy" id="486041"/>
    <lineage>
        <taxon>Eukaryota</taxon>
        <taxon>Fungi</taxon>
        <taxon>Dikarya</taxon>
        <taxon>Basidiomycota</taxon>
        <taxon>Agaricomycotina</taxon>
        <taxon>Agaricomycetes</taxon>
        <taxon>Agaricomycetidae</taxon>
        <taxon>Agaricales</taxon>
        <taxon>Agaricineae</taxon>
        <taxon>Hydnangiaceae</taxon>
        <taxon>Laccaria</taxon>
    </lineage>
</organism>
<dbReference type="InterPro" id="IPR041078">
    <property type="entry name" value="Plavaka"/>
</dbReference>
<protein>
    <submittedName>
        <fullName evidence="2">Predicted protein</fullName>
    </submittedName>
</protein>
<dbReference type="HOGENOM" id="CLU_009122_0_0_1"/>
<keyword evidence="3" id="KW-1185">Reference proteome</keyword>
<evidence type="ECO:0000313" key="2">
    <source>
        <dbReference type="EMBL" id="EDR06459.1"/>
    </source>
</evidence>
<dbReference type="InParanoid" id="B0DG67"/>
<dbReference type="GeneID" id="6078497"/>
<reference evidence="2 3" key="1">
    <citation type="journal article" date="2008" name="Nature">
        <title>The genome of Laccaria bicolor provides insights into mycorrhizal symbiosis.</title>
        <authorList>
            <person name="Martin F."/>
            <person name="Aerts A."/>
            <person name="Ahren D."/>
            <person name="Brun A."/>
            <person name="Danchin E.G.J."/>
            <person name="Duchaussoy F."/>
            <person name="Gibon J."/>
            <person name="Kohler A."/>
            <person name="Lindquist E."/>
            <person name="Pereda V."/>
            <person name="Salamov A."/>
            <person name="Shapiro H.J."/>
            <person name="Wuyts J."/>
            <person name="Blaudez D."/>
            <person name="Buee M."/>
            <person name="Brokstein P."/>
            <person name="Canbaeck B."/>
            <person name="Cohen D."/>
            <person name="Courty P.E."/>
            <person name="Coutinho P.M."/>
            <person name="Delaruelle C."/>
            <person name="Detter J.C."/>
            <person name="Deveau A."/>
            <person name="DiFazio S."/>
            <person name="Duplessis S."/>
            <person name="Fraissinet-Tachet L."/>
            <person name="Lucic E."/>
            <person name="Frey-Klett P."/>
            <person name="Fourrey C."/>
            <person name="Feussner I."/>
            <person name="Gay G."/>
            <person name="Grimwood J."/>
            <person name="Hoegger P.J."/>
            <person name="Jain P."/>
            <person name="Kilaru S."/>
            <person name="Labbe J."/>
            <person name="Lin Y.C."/>
            <person name="Legue V."/>
            <person name="Le Tacon F."/>
            <person name="Marmeisse R."/>
            <person name="Melayah D."/>
            <person name="Montanini B."/>
            <person name="Muratet M."/>
            <person name="Nehls U."/>
            <person name="Niculita-Hirzel H."/>
            <person name="Oudot-Le Secq M.P."/>
            <person name="Peter M."/>
            <person name="Quesneville H."/>
            <person name="Rajashekar B."/>
            <person name="Reich M."/>
            <person name="Rouhier N."/>
            <person name="Schmutz J."/>
            <person name="Yin T."/>
            <person name="Chalot M."/>
            <person name="Henrissat B."/>
            <person name="Kuees U."/>
            <person name="Lucas S."/>
            <person name="Van de Peer Y."/>
            <person name="Podila G.K."/>
            <person name="Polle A."/>
            <person name="Pukkila P.J."/>
            <person name="Richardson P.M."/>
            <person name="Rouze P."/>
            <person name="Sanders I.R."/>
            <person name="Stajich J.E."/>
            <person name="Tunlid A."/>
            <person name="Tuskan G."/>
            <person name="Grigoriev I.V."/>
        </authorList>
    </citation>
    <scope>NUCLEOTIDE SEQUENCE [LARGE SCALE GENOMIC DNA]</scope>
    <source>
        <strain evidence="3">S238N-H82 / ATCC MYA-4686</strain>
    </source>
</reference>
<dbReference type="Proteomes" id="UP000001194">
    <property type="component" value="Unassembled WGS sequence"/>
</dbReference>
<accession>B0DG67</accession>
<dbReference type="KEGG" id="lbc:LACBIDRAFT_300165"/>
<dbReference type="EMBL" id="DS547108">
    <property type="protein sequence ID" value="EDR06459.1"/>
    <property type="molecule type" value="Genomic_DNA"/>
</dbReference>
<dbReference type="Pfam" id="PF18759">
    <property type="entry name" value="Plavaka"/>
    <property type="match status" value="1"/>
</dbReference>
<evidence type="ECO:0000256" key="1">
    <source>
        <dbReference type="SAM" id="MobiDB-lite"/>
    </source>
</evidence>
<dbReference type="AlphaFoldDB" id="B0DG67"/>
<sequence>MATPKQAKVAICEFCGHGFSPYGIGSHKKACQKRRENERVDQQVVERELRDRKAKEEVELLVLGRRTLAKAMTAPTHRNLLQQETRGESHQNVSLLPDDRWASWETRATSPESLPPPASNVLDQARPDSAHCNTLLDDDIKTEYHPHSGRATCIDHFNEYGFPSAKAPRPRPPDEPWRPFRSRVDFEFAEIALKSHLNKNTVNTLIAMLQACSSGTAKFTLNSHDEMREILQGASSKLTPFEEKMVSHSYKGVEHNYPFYHRSLWDWGMDLVKNPLLASSFEWDAQRLFKFDGKTYVRFFHEPWTGDKFWKAQSSLPASGKPLCYILYADKTKLSSFGSQMGYPVIAKIANLPSEISNGQGLGGGSVVGWLPIVEDDEGEKGKKGYVDFKRVIWHESFHMLLESIREYSKVGCWVECGDEVQRHLFPMVFILSADYEEQCIMALIRGSNGLCPCPICLIPLEKLSDLETAYPLRTAQDSEAAYNEAKSSQRRGDAESLMKDLGLRFVKNAFWSIENSDPHTALSWDRMHSYPGGLGGKHILPQIQLILKETREAAKQADDQIANLPRWRNLNHFDHVTSVTFSDARKYEDILKMVIFATHNIITHSEHPGGYLLLKVLRSYISLDMYAALEVHTAVTIAAGRKELLRFSKALKAYEQHNNNGDSEKNWEFPKRHTHAHMFDDIVAKGVTKNYSTKPSEQMHGEAKKVYARVTNFKEVEGQILRHNHWTAVADYIRAQLDNLDEYHRQNDSEPQDEADDPGGFIHLGAKQKPMTMAQVEEDSDSAFINFRIKFAKFINDFLVAHNLPHPQNKALTIKKTDLLTEYRYLKIKYESKITWHLVEDYLRCTPNFGKDQQPRHDCVIVHTQNNLIFACLVFAFSFQVEDQQHLFALIHAYDAPTGMLRRKDKDLGLIRVRARPRKDVEFIPVQSIIRGAYIVPTFESVDEHHIVDIVDVDMFLRLQEMYTYLQP</sequence>
<dbReference type="RefSeq" id="XP_001882831.1">
    <property type="nucleotide sequence ID" value="XM_001882796.1"/>
</dbReference>
<evidence type="ECO:0000313" key="3">
    <source>
        <dbReference type="Proteomes" id="UP000001194"/>
    </source>
</evidence>
<proteinExistence type="predicted"/>
<feature type="region of interest" description="Disordered" evidence="1">
    <location>
        <begin position="106"/>
        <end position="125"/>
    </location>
</feature>
<dbReference type="STRING" id="486041.B0DG67"/>
<gene>
    <name evidence="2" type="ORF">LACBIDRAFT_300165</name>
</gene>
<name>B0DG67_LACBS</name>